<dbReference type="InterPro" id="IPR011010">
    <property type="entry name" value="DNA_brk_join_enz"/>
</dbReference>
<dbReference type="GO" id="GO:0015074">
    <property type="term" value="P:DNA integration"/>
    <property type="evidence" value="ECO:0007669"/>
    <property type="project" value="InterPro"/>
</dbReference>
<protein>
    <submittedName>
        <fullName evidence="5">Integrase family protein</fullName>
    </submittedName>
</protein>
<dbReference type="HOGENOM" id="CLU_033139_0_1_10"/>
<accession>D2QTJ6</accession>
<dbReference type="KEGG" id="sli:Slin_6168"/>
<dbReference type="InterPro" id="IPR035386">
    <property type="entry name" value="Arm-DNA-bind_5"/>
</dbReference>
<dbReference type="PROSITE" id="PS51898">
    <property type="entry name" value="TYR_RECOMBINASE"/>
    <property type="match status" value="1"/>
</dbReference>
<keyword evidence="2" id="KW-0238">DNA-binding</keyword>
<dbReference type="Pfam" id="PF17293">
    <property type="entry name" value="Arm-DNA-bind_5"/>
    <property type="match status" value="1"/>
</dbReference>
<sequence>MPADSITSRDYLNAFTFTVELNHKPKADGNHALFLRVTEDRKIRRIYTGFAIPKKDWNPKKKEVRRSYELHKAINARIDELKAQATTIKADVRGASASDVFDHLKGRPSTSFFAFADALTPGQAYNTGRNVRCEVNKFRLYVRNDNLTFTDITTPMLYTYHGWLMKVRGNSLNTANTGLTKLRTVISKAIEAGLLKRQDNPFLGFKIKEAKLERIRLTETELQAFTSVDLPEGSLLWHTRNYWLFAFYCAGIRFSDVACLKWQNINGGRLSYVMRKTQHIIQQSHSIQLPKQAEAILCHYAKPDAKPDDFIFPIVSSGRDYSSPADLLREISRKNALINKYLKLVCSRAGIAKAVSFHSARHTFADLGRRKIKDVYAISKLLRHSKINITEKYLADFDSEITDQALDKLFG</sequence>
<dbReference type="InterPro" id="IPR002104">
    <property type="entry name" value="Integrase_catalytic"/>
</dbReference>
<feature type="domain" description="Tyr recombinase" evidence="4">
    <location>
        <begin position="212"/>
        <end position="407"/>
    </location>
</feature>
<dbReference type="SUPFAM" id="SSF56349">
    <property type="entry name" value="DNA breaking-rejoining enzymes"/>
    <property type="match status" value="1"/>
</dbReference>
<evidence type="ECO:0000256" key="1">
    <source>
        <dbReference type="ARBA" id="ARBA00008857"/>
    </source>
</evidence>
<evidence type="ECO:0000313" key="6">
    <source>
        <dbReference type="Proteomes" id="UP000002028"/>
    </source>
</evidence>
<dbReference type="InterPro" id="IPR050090">
    <property type="entry name" value="Tyrosine_recombinase_XerCD"/>
</dbReference>
<dbReference type="InterPro" id="IPR010998">
    <property type="entry name" value="Integrase_recombinase_N"/>
</dbReference>
<dbReference type="Proteomes" id="UP000002028">
    <property type="component" value="Chromosome"/>
</dbReference>
<dbReference type="GO" id="GO:0003677">
    <property type="term" value="F:DNA binding"/>
    <property type="evidence" value="ECO:0007669"/>
    <property type="project" value="UniProtKB-KW"/>
</dbReference>
<dbReference type="Pfam" id="PF13102">
    <property type="entry name" value="Phage_int_SAM_5"/>
    <property type="match status" value="1"/>
</dbReference>
<organism evidence="5 6">
    <name type="scientific">Spirosoma linguale (strain ATCC 33905 / DSM 74 / LMG 10896 / Claus 1)</name>
    <dbReference type="NCBI Taxonomy" id="504472"/>
    <lineage>
        <taxon>Bacteria</taxon>
        <taxon>Pseudomonadati</taxon>
        <taxon>Bacteroidota</taxon>
        <taxon>Cytophagia</taxon>
        <taxon>Cytophagales</taxon>
        <taxon>Cytophagaceae</taxon>
        <taxon>Spirosoma</taxon>
    </lineage>
</organism>
<dbReference type="Pfam" id="PF00589">
    <property type="entry name" value="Phage_integrase"/>
    <property type="match status" value="1"/>
</dbReference>
<dbReference type="EMBL" id="CP001769">
    <property type="protein sequence ID" value="ADB42128.1"/>
    <property type="molecule type" value="Genomic_DNA"/>
</dbReference>
<dbReference type="InterPro" id="IPR013762">
    <property type="entry name" value="Integrase-like_cat_sf"/>
</dbReference>
<keyword evidence="3" id="KW-0233">DNA recombination</keyword>
<dbReference type="CDD" id="cd01185">
    <property type="entry name" value="INTN1_C_like"/>
    <property type="match status" value="1"/>
</dbReference>
<dbReference type="RefSeq" id="WP_012930614.1">
    <property type="nucleotide sequence ID" value="NC_013730.1"/>
</dbReference>
<dbReference type="PANTHER" id="PTHR30349">
    <property type="entry name" value="PHAGE INTEGRASE-RELATED"/>
    <property type="match status" value="1"/>
</dbReference>
<reference evidence="5 6" key="1">
    <citation type="journal article" date="2010" name="Stand. Genomic Sci.">
        <title>Complete genome sequence of Spirosoma linguale type strain (1).</title>
        <authorList>
            <person name="Lail K."/>
            <person name="Sikorski J."/>
            <person name="Saunders E."/>
            <person name="Lapidus A."/>
            <person name="Glavina Del Rio T."/>
            <person name="Copeland A."/>
            <person name="Tice H."/>
            <person name="Cheng J.-F."/>
            <person name="Lucas S."/>
            <person name="Nolan M."/>
            <person name="Bruce D."/>
            <person name="Goodwin L."/>
            <person name="Pitluck S."/>
            <person name="Ivanova N."/>
            <person name="Mavromatis K."/>
            <person name="Ovchinnikova G."/>
            <person name="Pati A."/>
            <person name="Chen A."/>
            <person name="Palaniappan K."/>
            <person name="Land M."/>
            <person name="Hauser L."/>
            <person name="Chang Y.-J."/>
            <person name="Jeffries C.D."/>
            <person name="Chain P."/>
            <person name="Brettin T."/>
            <person name="Detter J.C."/>
            <person name="Schuetze A."/>
            <person name="Rohde M."/>
            <person name="Tindall B.J."/>
            <person name="Goeker M."/>
            <person name="Bristow J."/>
            <person name="Eisen J.A."/>
            <person name="Markowitz V."/>
            <person name="Hugenholtz P."/>
            <person name="Kyrpides N.C."/>
            <person name="Klenk H.-P."/>
            <person name="Chen F."/>
        </authorList>
    </citation>
    <scope>NUCLEOTIDE SEQUENCE [LARGE SCALE GENOMIC DNA]</scope>
    <source>
        <strain evidence="6">ATCC 33905 / DSM 74 / LMG 10896 / Claus 1</strain>
    </source>
</reference>
<dbReference type="InterPro" id="IPR025269">
    <property type="entry name" value="SAM-like_dom"/>
</dbReference>
<dbReference type="GO" id="GO:0006310">
    <property type="term" value="P:DNA recombination"/>
    <property type="evidence" value="ECO:0007669"/>
    <property type="project" value="UniProtKB-KW"/>
</dbReference>
<keyword evidence="6" id="KW-1185">Reference proteome</keyword>
<evidence type="ECO:0000313" key="5">
    <source>
        <dbReference type="EMBL" id="ADB42128.1"/>
    </source>
</evidence>
<evidence type="ECO:0000259" key="4">
    <source>
        <dbReference type="PROSITE" id="PS51898"/>
    </source>
</evidence>
<dbReference type="Gene3D" id="1.10.150.130">
    <property type="match status" value="1"/>
</dbReference>
<name>D2QTJ6_SPILD</name>
<dbReference type="AlphaFoldDB" id="D2QTJ6"/>
<dbReference type="PANTHER" id="PTHR30349:SF64">
    <property type="entry name" value="PROPHAGE INTEGRASE INTD-RELATED"/>
    <property type="match status" value="1"/>
</dbReference>
<gene>
    <name evidence="5" type="ordered locus">Slin_6168</name>
</gene>
<evidence type="ECO:0000256" key="2">
    <source>
        <dbReference type="ARBA" id="ARBA00023125"/>
    </source>
</evidence>
<dbReference type="Gene3D" id="1.10.443.10">
    <property type="entry name" value="Intergrase catalytic core"/>
    <property type="match status" value="1"/>
</dbReference>
<dbReference type="STRING" id="504472.Slin_6168"/>
<evidence type="ECO:0000256" key="3">
    <source>
        <dbReference type="ARBA" id="ARBA00023172"/>
    </source>
</evidence>
<comment type="similarity">
    <text evidence="1">Belongs to the 'phage' integrase family.</text>
</comment>
<dbReference type="eggNOG" id="COG4974">
    <property type="taxonomic scope" value="Bacteria"/>
</dbReference>
<proteinExistence type="inferred from homology"/>